<proteinExistence type="predicted"/>
<accession>A0ABX1G2F6</accession>
<dbReference type="InterPro" id="IPR035985">
    <property type="entry name" value="Ubiquitin-activating_enz"/>
</dbReference>
<reference evidence="2 3" key="1">
    <citation type="submission" date="2020-04" db="EMBL/GenBank/DDBJ databases">
        <title>Paeniglutamicibacter sp. ANT13_2, a novel actinomycete isolated from sediment in Antarctica.</title>
        <authorList>
            <person name="Sakdapetsiri C."/>
            <person name="Pinyakong O."/>
        </authorList>
    </citation>
    <scope>NUCLEOTIDE SEQUENCE [LARGE SCALE GENOMIC DNA]</scope>
    <source>
        <strain evidence="2 3">ANT13_2</strain>
    </source>
</reference>
<dbReference type="EMBL" id="JAAWVT010000002">
    <property type="protein sequence ID" value="NKG20433.1"/>
    <property type="molecule type" value="Genomic_DNA"/>
</dbReference>
<dbReference type="RefSeq" id="WP_168151323.1">
    <property type="nucleotide sequence ID" value="NZ_JAAWVT010000002.1"/>
</dbReference>
<sequence length="342" mass="35616">MRINPGVQVLSLVEGTIQIGTGQRARWITGLSAAERRFVLSLATGAPPSASAPIAGDVLKKSRRSEILGILAPVLVPSVPHSGKDVEAALGKGLGARMMPDVLQWSSAYRLDATRALKARSESRVALYGCGRTGQLLAHILAAAGVGGLMLSDSEDFDAQDLGAATAGITAVGTQRARATARSLQPLYPHLAVAESAVRSPGASPLDISVVIGEGALPPVHSLAQDEAMLPVLFTDAGVRIGPMSIDGMSMCAPCVWEQCDPTVRMLDSHADENEYQLLRPEASLAAVAAGITAMQVLMLIDRINVPTTVDSMITWDLSTGGGSSTPAKQRPHCTCLDGRAA</sequence>
<name>A0ABX1G2F6_9MICC</name>
<evidence type="ECO:0000313" key="3">
    <source>
        <dbReference type="Proteomes" id="UP000746595"/>
    </source>
</evidence>
<comment type="caution">
    <text evidence="2">The sequence shown here is derived from an EMBL/GenBank/DDBJ whole genome shotgun (WGS) entry which is preliminary data.</text>
</comment>
<dbReference type="SUPFAM" id="SSF69572">
    <property type="entry name" value="Activating enzymes of the ubiquitin-like proteins"/>
    <property type="match status" value="1"/>
</dbReference>
<dbReference type="Proteomes" id="UP000746595">
    <property type="component" value="Unassembled WGS sequence"/>
</dbReference>
<dbReference type="InterPro" id="IPR000594">
    <property type="entry name" value="ThiF_NAD_FAD-bd"/>
</dbReference>
<dbReference type="Gene3D" id="3.40.50.720">
    <property type="entry name" value="NAD(P)-binding Rossmann-like Domain"/>
    <property type="match status" value="1"/>
</dbReference>
<evidence type="ECO:0000259" key="1">
    <source>
        <dbReference type="Pfam" id="PF00899"/>
    </source>
</evidence>
<dbReference type="Pfam" id="PF00899">
    <property type="entry name" value="ThiF"/>
    <property type="match status" value="1"/>
</dbReference>
<gene>
    <name evidence="2" type="ORF">HED64_06860</name>
</gene>
<feature type="domain" description="THIF-type NAD/FAD binding fold" evidence="1">
    <location>
        <begin position="117"/>
        <end position="194"/>
    </location>
</feature>
<protein>
    <recommendedName>
        <fullName evidence="1">THIF-type NAD/FAD binding fold domain-containing protein</fullName>
    </recommendedName>
</protein>
<evidence type="ECO:0000313" key="2">
    <source>
        <dbReference type="EMBL" id="NKG20433.1"/>
    </source>
</evidence>
<keyword evidence="3" id="KW-1185">Reference proteome</keyword>
<organism evidence="2 3">
    <name type="scientific">Paeniglutamicibacter terrestris</name>
    <dbReference type="NCBI Taxonomy" id="2723403"/>
    <lineage>
        <taxon>Bacteria</taxon>
        <taxon>Bacillati</taxon>
        <taxon>Actinomycetota</taxon>
        <taxon>Actinomycetes</taxon>
        <taxon>Micrococcales</taxon>
        <taxon>Micrococcaceae</taxon>
        <taxon>Paeniglutamicibacter</taxon>
    </lineage>
</organism>